<reference evidence="1" key="1">
    <citation type="journal article" date="2023" name="G3 (Bethesda)">
        <title>Whole genome assembly and annotation of the endangered Caribbean coral Acropora cervicornis.</title>
        <authorList>
            <person name="Selwyn J.D."/>
            <person name="Vollmer S.V."/>
        </authorList>
    </citation>
    <scope>NUCLEOTIDE SEQUENCE</scope>
    <source>
        <strain evidence="1">K2</strain>
    </source>
</reference>
<feature type="non-terminal residue" evidence="1">
    <location>
        <position position="1"/>
    </location>
</feature>
<organism evidence="1 2">
    <name type="scientific">Acropora cervicornis</name>
    <name type="common">Staghorn coral</name>
    <dbReference type="NCBI Taxonomy" id="6130"/>
    <lineage>
        <taxon>Eukaryota</taxon>
        <taxon>Metazoa</taxon>
        <taxon>Cnidaria</taxon>
        <taxon>Anthozoa</taxon>
        <taxon>Hexacorallia</taxon>
        <taxon>Scleractinia</taxon>
        <taxon>Astrocoeniina</taxon>
        <taxon>Acroporidae</taxon>
        <taxon>Acropora</taxon>
    </lineage>
</organism>
<dbReference type="SUPFAM" id="SSF49265">
    <property type="entry name" value="Fibronectin type III"/>
    <property type="match status" value="1"/>
</dbReference>
<gene>
    <name evidence="1" type="ORF">P5673_026198</name>
</gene>
<evidence type="ECO:0000313" key="1">
    <source>
        <dbReference type="EMBL" id="KAK2552750.1"/>
    </source>
</evidence>
<proteinExistence type="predicted"/>
<keyword evidence="2" id="KW-1185">Reference proteome</keyword>
<dbReference type="InterPro" id="IPR013783">
    <property type="entry name" value="Ig-like_fold"/>
</dbReference>
<evidence type="ECO:0008006" key="3">
    <source>
        <dbReference type="Google" id="ProtNLM"/>
    </source>
</evidence>
<protein>
    <recommendedName>
        <fullName evidence="3">Fibronectin type-III domain-containing protein</fullName>
    </recommendedName>
</protein>
<sequence length="107" mass="11555">MENRGGVCLACPSGTFNEGKGNLTTKGSVPGAPEDITVAYLAETNSIILSWIVKCKNGIIHEYRIEYFSVDDSPGSKTLSTRDNKIQIGCLPAGKTLRFQKPTLSFS</sequence>
<reference evidence="1" key="2">
    <citation type="journal article" date="2023" name="Science">
        <title>Genomic signatures of disease resistance in endangered staghorn corals.</title>
        <authorList>
            <person name="Vollmer S.V."/>
            <person name="Selwyn J.D."/>
            <person name="Despard B.A."/>
            <person name="Roesel C.L."/>
        </authorList>
    </citation>
    <scope>NUCLEOTIDE SEQUENCE</scope>
    <source>
        <strain evidence="1">K2</strain>
    </source>
</reference>
<evidence type="ECO:0000313" key="2">
    <source>
        <dbReference type="Proteomes" id="UP001249851"/>
    </source>
</evidence>
<dbReference type="Proteomes" id="UP001249851">
    <property type="component" value="Unassembled WGS sequence"/>
</dbReference>
<dbReference type="EMBL" id="JARQWQ010000084">
    <property type="protein sequence ID" value="KAK2552750.1"/>
    <property type="molecule type" value="Genomic_DNA"/>
</dbReference>
<dbReference type="InterPro" id="IPR036116">
    <property type="entry name" value="FN3_sf"/>
</dbReference>
<name>A0AAD9Q0Y0_ACRCE</name>
<dbReference type="AlphaFoldDB" id="A0AAD9Q0Y0"/>
<dbReference type="CDD" id="cd00063">
    <property type="entry name" value="FN3"/>
    <property type="match status" value="1"/>
</dbReference>
<dbReference type="InterPro" id="IPR003961">
    <property type="entry name" value="FN3_dom"/>
</dbReference>
<accession>A0AAD9Q0Y0</accession>
<dbReference type="Gene3D" id="2.60.40.10">
    <property type="entry name" value="Immunoglobulins"/>
    <property type="match status" value="1"/>
</dbReference>
<comment type="caution">
    <text evidence="1">The sequence shown here is derived from an EMBL/GenBank/DDBJ whole genome shotgun (WGS) entry which is preliminary data.</text>
</comment>